<dbReference type="GO" id="GO:0003735">
    <property type="term" value="F:structural constituent of ribosome"/>
    <property type="evidence" value="ECO:0007669"/>
    <property type="project" value="InterPro"/>
</dbReference>
<dbReference type="InterPro" id="IPR026569">
    <property type="entry name" value="Ribosomal_bL28"/>
</dbReference>
<dbReference type="EMBL" id="AZHC01000007">
    <property type="protein sequence ID" value="OAA46235.1"/>
    <property type="molecule type" value="Genomic_DNA"/>
</dbReference>
<dbReference type="Proteomes" id="UP000243498">
    <property type="component" value="Unassembled WGS sequence"/>
</dbReference>
<sequence length="380" mass="42512">MLGIQDGDGILLDPLLWLGTVSWLEAPEKLPIARSEFSSDSWYSTTTLTFEPEGRTASRCLDYRSFLFQSHSGGCDVTRSLISFLGPTMPTFTFSPVHRLTALLSPRCQSALSSLGVQTCAHHHSSTSSSVAHRPASYSSRFFPPKSFSTTSAQQTKTIKPHRLPSDLIPPYPYGERRVYKQSNRGLYGSARIRFGNNVAEKHNNKSRRFWRPNVHVKAFFSPSLGARVKTRLTLRVLKTIRREGGIENYLLKSKPARIKELGPGGWNLRWILMQTQAVQQRFNEQRIELGLELKDVENRDDIIQLALDCATPGPLSLRSRATLDDLRATAADAFVLGEDNLGDIEGVEELSDEAERKLLYEFESVDAALPSTWGQTAKA</sequence>
<evidence type="ECO:0000313" key="6">
    <source>
        <dbReference type="Proteomes" id="UP000243498"/>
    </source>
</evidence>
<keyword evidence="6" id="KW-1185">Reference proteome</keyword>
<dbReference type="InterPro" id="IPR034704">
    <property type="entry name" value="Ribosomal_bL28/bL31-like_sf"/>
</dbReference>
<dbReference type="GO" id="GO:0005762">
    <property type="term" value="C:mitochondrial large ribosomal subunit"/>
    <property type="evidence" value="ECO:0007669"/>
    <property type="project" value="TreeGrafter"/>
</dbReference>
<dbReference type="AlphaFoldDB" id="A0A162HXS7"/>
<evidence type="ECO:0000256" key="4">
    <source>
        <dbReference type="SAM" id="MobiDB-lite"/>
    </source>
</evidence>
<feature type="region of interest" description="Disordered" evidence="4">
    <location>
        <begin position="148"/>
        <end position="167"/>
    </location>
</feature>
<dbReference type="PANTHER" id="PTHR13528:SF2">
    <property type="entry name" value="LARGE RIBOSOMAL SUBUNIT PROTEIN BL28M"/>
    <property type="match status" value="1"/>
</dbReference>
<comment type="caution">
    <text evidence="5">The sequence shown here is derived from an EMBL/GenBank/DDBJ whole genome shotgun (WGS) entry which is preliminary data.</text>
</comment>
<evidence type="ECO:0000256" key="2">
    <source>
        <dbReference type="ARBA" id="ARBA00022980"/>
    </source>
</evidence>
<accession>A0A162HXS7</accession>
<evidence type="ECO:0000256" key="3">
    <source>
        <dbReference type="ARBA" id="ARBA00023274"/>
    </source>
</evidence>
<protein>
    <submittedName>
        <fullName evidence="5">50S ribosomal protein L24</fullName>
    </submittedName>
</protein>
<feature type="compositionally biased region" description="Polar residues" evidence="4">
    <location>
        <begin position="148"/>
        <end position="158"/>
    </location>
</feature>
<dbReference type="SUPFAM" id="SSF143800">
    <property type="entry name" value="L28p-like"/>
    <property type="match status" value="1"/>
</dbReference>
<keyword evidence="3" id="KW-0687">Ribonucleoprotein</keyword>
<dbReference type="Pfam" id="PF00830">
    <property type="entry name" value="Ribosomal_L28"/>
    <property type="match status" value="1"/>
</dbReference>
<keyword evidence="2 5" id="KW-0689">Ribosomal protein</keyword>
<comment type="similarity">
    <text evidence="1">Belongs to the bacterial ribosomal protein bL28 family.</text>
</comment>
<dbReference type="STRING" id="1081105.A0A162HXS7"/>
<name>A0A162HXS7_METRR</name>
<evidence type="ECO:0000256" key="1">
    <source>
        <dbReference type="ARBA" id="ARBA00008760"/>
    </source>
</evidence>
<proteinExistence type="inferred from homology"/>
<dbReference type="PANTHER" id="PTHR13528">
    <property type="entry name" value="39S RIBOSOMAL PROTEIN L28, MITOCHONDRIAL"/>
    <property type="match status" value="1"/>
</dbReference>
<dbReference type="Gene3D" id="2.30.170.40">
    <property type="entry name" value="Ribosomal protein L28/L24"/>
    <property type="match status" value="1"/>
</dbReference>
<reference evidence="5 6" key="1">
    <citation type="journal article" date="2016" name="Genome Biol. Evol.">
        <title>Divergent and convergent evolution of fungal pathogenicity.</title>
        <authorList>
            <person name="Shang Y."/>
            <person name="Xiao G."/>
            <person name="Zheng P."/>
            <person name="Cen K."/>
            <person name="Zhan S."/>
            <person name="Wang C."/>
        </authorList>
    </citation>
    <scope>NUCLEOTIDE SEQUENCE [LARGE SCALE GENOMIC DNA]</scope>
    <source>
        <strain evidence="5 6">RCEF 4871</strain>
    </source>
</reference>
<evidence type="ECO:0000313" key="5">
    <source>
        <dbReference type="EMBL" id="OAA46235.1"/>
    </source>
</evidence>
<organism evidence="5 6">
    <name type="scientific">Metarhizium rileyi (strain RCEF 4871)</name>
    <name type="common">Nomuraea rileyi</name>
    <dbReference type="NCBI Taxonomy" id="1649241"/>
    <lineage>
        <taxon>Eukaryota</taxon>
        <taxon>Fungi</taxon>
        <taxon>Dikarya</taxon>
        <taxon>Ascomycota</taxon>
        <taxon>Pezizomycotina</taxon>
        <taxon>Sordariomycetes</taxon>
        <taxon>Hypocreomycetidae</taxon>
        <taxon>Hypocreales</taxon>
        <taxon>Clavicipitaceae</taxon>
        <taxon>Metarhizium</taxon>
    </lineage>
</organism>
<gene>
    <name evidence="5" type="ORF">NOR_02988</name>
</gene>
<dbReference type="InterPro" id="IPR037147">
    <property type="entry name" value="Ribosomal_bL28_sf"/>
</dbReference>
<dbReference type="OrthoDB" id="361870at2759"/>